<comment type="cofactor">
    <cofactor evidence="1">
        <name>Mg(2+)</name>
        <dbReference type="ChEBI" id="CHEBI:18420"/>
    </cofactor>
</comment>
<dbReference type="Proteomes" id="UP000275727">
    <property type="component" value="Chromosome"/>
</dbReference>
<evidence type="ECO:0000256" key="1">
    <source>
        <dbReference type="ARBA" id="ARBA00001946"/>
    </source>
</evidence>
<gene>
    <name evidence="9" type="ORF">DFR51_0719</name>
    <name evidence="8" type="ORF">SmB9_17890</name>
</gene>
<dbReference type="PANTHER" id="PTHR32308:SF0">
    <property type="entry name" value="HPCH_HPAI ALDOLASE_CITRATE LYASE DOMAIN-CONTAINING PROTEIN"/>
    <property type="match status" value="1"/>
</dbReference>
<dbReference type="PANTHER" id="PTHR32308">
    <property type="entry name" value="LYASE BETA SUBUNIT, PUTATIVE (AFU_ORTHOLOGUE AFUA_4G13030)-RELATED"/>
    <property type="match status" value="1"/>
</dbReference>
<evidence type="ECO:0000313" key="11">
    <source>
        <dbReference type="Proteomes" id="UP000276029"/>
    </source>
</evidence>
<comment type="similarity">
    <text evidence="2">Belongs to the HpcH/HpaI aldolase family.</text>
</comment>
<evidence type="ECO:0000313" key="8">
    <source>
        <dbReference type="EMBL" id="BBE34131.1"/>
    </source>
</evidence>
<evidence type="ECO:0000313" key="10">
    <source>
        <dbReference type="Proteomes" id="UP000275727"/>
    </source>
</evidence>
<evidence type="ECO:0000259" key="7">
    <source>
        <dbReference type="Pfam" id="PF03328"/>
    </source>
</evidence>
<evidence type="ECO:0000256" key="2">
    <source>
        <dbReference type="ARBA" id="ARBA00005568"/>
    </source>
</evidence>
<accession>A0AAD1D5A0</accession>
<evidence type="ECO:0000256" key="4">
    <source>
        <dbReference type="ARBA" id="ARBA00022842"/>
    </source>
</evidence>
<feature type="domain" description="HpcH/HpaI aldolase/citrate lyase" evidence="7">
    <location>
        <begin position="9"/>
        <end position="210"/>
    </location>
</feature>
<dbReference type="Proteomes" id="UP000276029">
    <property type="component" value="Unassembled WGS sequence"/>
</dbReference>
<protein>
    <submittedName>
        <fullName evidence="8 9">Citrate lyase subunit beta</fullName>
    </submittedName>
</protein>
<dbReference type="InterPro" id="IPR040442">
    <property type="entry name" value="Pyrv_kinase-like_dom_sf"/>
</dbReference>
<dbReference type="PIRSF" id="PIRSF015582">
    <property type="entry name" value="Cit_lyase_B"/>
    <property type="match status" value="1"/>
</dbReference>
<evidence type="ECO:0000256" key="5">
    <source>
        <dbReference type="PIRSR" id="PIRSR015582-1"/>
    </source>
</evidence>
<dbReference type="Gene3D" id="3.20.20.60">
    <property type="entry name" value="Phosphoenolpyruvate-binding domains"/>
    <property type="match status" value="1"/>
</dbReference>
<dbReference type="GO" id="GO:0000287">
    <property type="term" value="F:magnesium ion binding"/>
    <property type="evidence" value="ECO:0007669"/>
    <property type="project" value="TreeGrafter"/>
</dbReference>
<dbReference type="GO" id="GO:0006107">
    <property type="term" value="P:oxaloacetate metabolic process"/>
    <property type="evidence" value="ECO:0007669"/>
    <property type="project" value="TreeGrafter"/>
</dbReference>
<evidence type="ECO:0000256" key="6">
    <source>
        <dbReference type="PIRSR" id="PIRSR015582-2"/>
    </source>
</evidence>
<dbReference type="InterPro" id="IPR005000">
    <property type="entry name" value="Aldolase/citrate-lyase_domain"/>
</dbReference>
<name>A0AAD1D5A0_SPHMI</name>
<dbReference type="Pfam" id="PF03328">
    <property type="entry name" value="HpcH_HpaI"/>
    <property type="match status" value="1"/>
</dbReference>
<feature type="binding site" evidence="6">
    <location>
        <position position="118"/>
    </location>
    <ligand>
        <name>Mg(2+)</name>
        <dbReference type="ChEBI" id="CHEBI:18420"/>
    </ligand>
</feature>
<dbReference type="InterPro" id="IPR015813">
    <property type="entry name" value="Pyrv/PenolPyrv_kinase-like_dom"/>
</dbReference>
<evidence type="ECO:0000256" key="3">
    <source>
        <dbReference type="ARBA" id="ARBA00022723"/>
    </source>
</evidence>
<evidence type="ECO:0000313" key="9">
    <source>
        <dbReference type="EMBL" id="RKS91166.1"/>
    </source>
</evidence>
<dbReference type="AlphaFoldDB" id="A0AAD1D5A0"/>
<keyword evidence="11" id="KW-1185">Reference proteome</keyword>
<feature type="binding site" evidence="5">
    <location>
        <position position="118"/>
    </location>
    <ligand>
        <name>substrate</name>
    </ligand>
</feature>
<reference evidence="8 10" key="1">
    <citation type="submission" date="2018-06" db="EMBL/GenBank/DDBJ databases">
        <title>Complete Genome Sequence of the Microcystin-Degrading Bacterium Sphingosinicella microcystinivorans Strain B-9.</title>
        <authorList>
            <person name="Jin H."/>
            <person name="Nishizawa T."/>
            <person name="Guo Y."/>
            <person name="Nishizawa A."/>
            <person name="Park H."/>
            <person name="Kato H."/>
            <person name="Tsuji K."/>
            <person name="Harada K."/>
        </authorList>
    </citation>
    <scope>NUCLEOTIDE SEQUENCE [LARGE SCALE GENOMIC DNA]</scope>
    <source>
        <strain evidence="8 10">B9</strain>
    </source>
</reference>
<proteinExistence type="inferred from homology"/>
<dbReference type="KEGG" id="smic:SmB9_17890"/>
<dbReference type="SUPFAM" id="SSF51621">
    <property type="entry name" value="Phosphoenolpyruvate/pyruvate domain"/>
    <property type="match status" value="1"/>
</dbReference>
<dbReference type="EMBL" id="AP018711">
    <property type="protein sequence ID" value="BBE34131.1"/>
    <property type="molecule type" value="Genomic_DNA"/>
</dbReference>
<dbReference type="EMBL" id="RBWX01000007">
    <property type="protein sequence ID" value="RKS91166.1"/>
    <property type="molecule type" value="Genomic_DNA"/>
</dbReference>
<dbReference type="GO" id="GO:0016829">
    <property type="term" value="F:lyase activity"/>
    <property type="evidence" value="ECO:0007669"/>
    <property type="project" value="UniProtKB-KW"/>
</dbReference>
<dbReference type="InterPro" id="IPR011206">
    <property type="entry name" value="Citrate_lyase_beta/mcl1/mcl2"/>
</dbReference>
<keyword evidence="8" id="KW-0456">Lyase</keyword>
<dbReference type="RefSeq" id="WP_121047647.1">
    <property type="nucleotide sequence ID" value="NZ_AP018711.1"/>
</dbReference>
<reference evidence="9 11" key="2">
    <citation type="submission" date="2018-10" db="EMBL/GenBank/DDBJ databases">
        <title>Genomic Encyclopedia of Type Strains, Phase IV (KMG-IV): sequencing the most valuable type-strain genomes for metagenomic binning, comparative biology and taxonomic classification.</title>
        <authorList>
            <person name="Goeker M."/>
        </authorList>
    </citation>
    <scope>NUCLEOTIDE SEQUENCE [LARGE SCALE GENOMIC DNA]</scope>
    <source>
        <strain evidence="9 11">DSM 19791</strain>
    </source>
</reference>
<feature type="binding site" evidence="6">
    <location>
        <position position="144"/>
    </location>
    <ligand>
        <name>Mg(2+)</name>
        <dbReference type="ChEBI" id="CHEBI:18420"/>
    </ligand>
</feature>
<organism evidence="8 10">
    <name type="scientific">Sphingosinicella microcystinivorans</name>
    <dbReference type="NCBI Taxonomy" id="335406"/>
    <lineage>
        <taxon>Bacteria</taxon>
        <taxon>Pseudomonadati</taxon>
        <taxon>Pseudomonadota</taxon>
        <taxon>Alphaproteobacteria</taxon>
        <taxon>Sphingomonadales</taxon>
        <taxon>Sphingosinicellaceae</taxon>
        <taxon>Sphingosinicella</taxon>
    </lineage>
</organism>
<keyword evidence="3 6" id="KW-0479">Metal-binding</keyword>
<keyword evidence="4 6" id="KW-0460">Magnesium</keyword>
<sequence>MERFAASCLLFVPGNRPERFEKALATDAERVCIDLEDAVPAAAKDEARATVIAALPGLPRERIAVRVNGMRTEAGLRDLLALKDAGLLPLLLVPMVESVGELAPLHAVGAPAIVPLIETANGLAAAAEIAAMEAVVAMMFGGGDLSAELGVALEWEPLAVARGQFILACARARVPAIDVPFIHVADQDGLAEEVRRAKSLGFSAKAAIHPAQVGIIQGALCPQPSDIEDARAAVQAFAAAGGQAVMFKGRMLEAPFMRRLERLAAFGESRNA</sequence>
<feature type="binding site" evidence="5">
    <location>
        <position position="66"/>
    </location>
    <ligand>
        <name>substrate</name>
    </ligand>
</feature>